<dbReference type="Pfam" id="PF02653">
    <property type="entry name" value="BPD_transp_2"/>
    <property type="match status" value="1"/>
</dbReference>
<dbReference type="GO" id="GO:0015658">
    <property type="term" value="F:branched-chain amino acid transmembrane transporter activity"/>
    <property type="evidence" value="ECO:0007669"/>
    <property type="project" value="InterPro"/>
</dbReference>
<keyword evidence="8" id="KW-1185">Reference proteome</keyword>
<protein>
    <submittedName>
        <fullName evidence="7">Branched-chain amino acid ABC transporter permease</fullName>
    </submittedName>
</protein>
<evidence type="ECO:0000313" key="7">
    <source>
        <dbReference type="EMBL" id="BBO78068.1"/>
    </source>
</evidence>
<dbReference type="PANTHER" id="PTHR30482">
    <property type="entry name" value="HIGH-AFFINITY BRANCHED-CHAIN AMINO ACID TRANSPORT SYSTEM PERMEASE"/>
    <property type="match status" value="1"/>
</dbReference>
<sequence length="333" mass="35981">MKTKLIKYYPMIPVLVLYAALFLVGRNVSGMWQLVAMLLFYCALGQAFNIFLGMTGYVDFGYVAFMGVGTYGMALAISRLAHIENLGVGIIVIGFAMAMLMSTLLSVAVGAVALRLRGAYFAIATIGVNEGFRFLIEGARIWNGSEGIIFMAQLNQILGREAASALATFWADVIVLVIAVLAAMVTLIYMRSKIGYALTALREDEDAAKVMGINVTKFKIIAFITSSCFAGLVGASSWALKTPYVFPPEVFEIHYTIEAIIIVLLGGAGTLLGPLVGGLIYGMSKYYLSIFIPGFQLLIFAPIIIVIIVVFPEGVIGMLKAKTRNTAVGRYII</sequence>
<feature type="transmembrane region" description="Helical" evidence="6">
    <location>
        <begin position="260"/>
        <end position="281"/>
    </location>
</feature>
<dbReference type="InterPro" id="IPR043428">
    <property type="entry name" value="LivM-like"/>
</dbReference>
<name>A0A5K7ZAH7_9BACT</name>
<dbReference type="GO" id="GO:0005886">
    <property type="term" value="C:plasma membrane"/>
    <property type="evidence" value="ECO:0007669"/>
    <property type="project" value="UniProtKB-SubCell"/>
</dbReference>
<dbReference type="EMBL" id="AP021875">
    <property type="protein sequence ID" value="BBO78068.1"/>
    <property type="molecule type" value="Genomic_DNA"/>
</dbReference>
<evidence type="ECO:0000313" key="8">
    <source>
        <dbReference type="Proteomes" id="UP000427769"/>
    </source>
</evidence>
<reference evidence="7 8" key="1">
    <citation type="submission" date="2019-11" db="EMBL/GenBank/DDBJ databases">
        <title>Comparative genomics of hydrocarbon-degrading Desulfosarcina strains.</title>
        <authorList>
            <person name="Watanabe M."/>
            <person name="Kojima H."/>
            <person name="Fukui M."/>
        </authorList>
    </citation>
    <scope>NUCLEOTIDE SEQUENCE [LARGE SCALE GENOMIC DNA]</scope>
    <source>
        <strain evidence="7 8">PP31</strain>
    </source>
</reference>
<dbReference type="AlphaFoldDB" id="A0A5K7ZAH7"/>
<dbReference type="PANTHER" id="PTHR30482:SF10">
    <property type="entry name" value="HIGH-AFFINITY BRANCHED-CHAIN AMINO ACID TRANSPORT PROTEIN BRAE"/>
    <property type="match status" value="1"/>
</dbReference>
<feature type="transmembrane region" description="Helical" evidence="6">
    <location>
        <begin position="6"/>
        <end position="24"/>
    </location>
</feature>
<evidence type="ECO:0000256" key="6">
    <source>
        <dbReference type="SAM" id="Phobius"/>
    </source>
</evidence>
<evidence type="ECO:0000256" key="2">
    <source>
        <dbReference type="ARBA" id="ARBA00022475"/>
    </source>
</evidence>
<keyword evidence="5 6" id="KW-0472">Membrane</keyword>
<keyword evidence="2" id="KW-1003">Cell membrane</keyword>
<feature type="transmembrane region" description="Helical" evidence="6">
    <location>
        <begin position="288"/>
        <end position="311"/>
    </location>
</feature>
<evidence type="ECO:0000256" key="4">
    <source>
        <dbReference type="ARBA" id="ARBA00022989"/>
    </source>
</evidence>
<gene>
    <name evidence="7" type="ORF">DSCW_54850</name>
</gene>
<feature type="transmembrane region" description="Helical" evidence="6">
    <location>
        <begin position="31"/>
        <end position="54"/>
    </location>
</feature>
<feature type="transmembrane region" description="Helical" evidence="6">
    <location>
        <begin position="60"/>
        <end position="81"/>
    </location>
</feature>
<comment type="subcellular location">
    <subcellularLocation>
        <location evidence="1">Cell membrane</location>
        <topology evidence="1">Multi-pass membrane protein</topology>
    </subcellularLocation>
</comment>
<accession>A0A5K7ZAH7</accession>
<keyword evidence="3 6" id="KW-0812">Transmembrane</keyword>
<proteinExistence type="predicted"/>
<organism evidence="7 8">
    <name type="scientific">Desulfosarcina widdelii</name>
    <dbReference type="NCBI Taxonomy" id="947919"/>
    <lineage>
        <taxon>Bacteria</taxon>
        <taxon>Pseudomonadati</taxon>
        <taxon>Thermodesulfobacteriota</taxon>
        <taxon>Desulfobacteria</taxon>
        <taxon>Desulfobacterales</taxon>
        <taxon>Desulfosarcinaceae</taxon>
        <taxon>Desulfosarcina</taxon>
    </lineage>
</organism>
<dbReference type="OrthoDB" id="9780757at2"/>
<dbReference type="InterPro" id="IPR001851">
    <property type="entry name" value="ABC_transp_permease"/>
</dbReference>
<evidence type="ECO:0000256" key="3">
    <source>
        <dbReference type="ARBA" id="ARBA00022692"/>
    </source>
</evidence>
<feature type="transmembrane region" description="Helical" evidence="6">
    <location>
        <begin position="88"/>
        <end position="114"/>
    </location>
</feature>
<feature type="transmembrane region" description="Helical" evidence="6">
    <location>
        <begin position="169"/>
        <end position="190"/>
    </location>
</feature>
<feature type="transmembrane region" description="Helical" evidence="6">
    <location>
        <begin position="220"/>
        <end position="240"/>
    </location>
</feature>
<evidence type="ECO:0000256" key="1">
    <source>
        <dbReference type="ARBA" id="ARBA00004651"/>
    </source>
</evidence>
<dbReference type="Proteomes" id="UP000427769">
    <property type="component" value="Chromosome"/>
</dbReference>
<evidence type="ECO:0000256" key="5">
    <source>
        <dbReference type="ARBA" id="ARBA00023136"/>
    </source>
</evidence>
<dbReference type="KEGG" id="dwd:DSCW_54850"/>
<dbReference type="RefSeq" id="WP_155306740.1">
    <property type="nucleotide sequence ID" value="NZ_AP021875.1"/>
</dbReference>
<keyword evidence="4 6" id="KW-1133">Transmembrane helix</keyword>
<dbReference type="CDD" id="cd06581">
    <property type="entry name" value="TM_PBP1_LivM_like"/>
    <property type="match status" value="1"/>
</dbReference>